<organism evidence="1">
    <name type="scientific">Anguilla anguilla</name>
    <name type="common">European freshwater eel</name>
    <name type="synonym">Muraena anguilla</name>
    <dbReference type="NCBI Taxonomy" id="7936"/>
    <lineage>
        <taxon>Eukaryota</taxon>
        <taxon>Metazoa</taxon>
        <taxon>Chordata</taxon>
        <taxon>Craniata</taxon>
        <taxon>Vertebrata</taxon>
        <taxon>Euteleostomi</taxon>
        <taxon>Actinopterygii</taxon>
        <taxon>Neopterygii</taxon>
        <taxon>Teleostei</taxon>
        <taxon>Anguilliformes</taxon>
        <taxon>Anguillidae</taxon>
        <taxon>Anguilla</taxon>
    </lineage>
</organism>
<sequence length="47" mass="5590">MVPILILFVKQRVKSQKWLYYFSHMAHDFIIPLSTTRMTAGFFLLLS</sequence>
<name>A0A0E9QVA4_ANGAN</name>
<dbReference type="EMBL" id="GBXM01088210">
    <property type="protein sequence ID" value="JAH20367.1"/>
    <property type="molecule type" value="Transcribed_RNA"/>
</dbReference>
<protein>
    <submittedName>
        <fullName evidence="1">Uncharacterized protein</fullName>
    </submittedName>
</protein>
<dbReference type="AlphaFoldDB" id="A0A0E9QVA4"/>
<reference evidence="1" key="2">
    <citation type="journal article" date="2015" name="Fish Shellfish Immunol.">
        <title>Early steps in the European eel (Anguilla anguilla)-Vibrio vulnificus interaction in the gills: Role of the RtxA13 toxin.</title>
        <authorList>
            <person name="Callol A."/>
            <person name="Pajuelo D."/>
            <person name="Ebbesson L."/>
            <person name="Teles M."/>
            <person name="MacKenzie S."/>
            <person name="Amaro C."/>
        </authorList>
    </citation>
    <scope>NUCLEOTIDE SEQUENCE</scope>
</reference>
<evidence type="ECO:0000313" key="1">
    <source>
        <dbReference type="EMBL" id="JAH20367.1"/>
    </source>
</evidence>
<dbReference type="EMBL" id="GBXM01093026">
    <property type="protein sequence ID" value="JAH15551.1"/>
    <property type="molecule type" value="Transcribed_RNA"/>
</dbReference>
<proteinExistence type="predicted"/>
<reference evidence="1" key="1">
    <citation type="submission" date="2014-11" db="EMBL/GenBank/DDBJ databases">
        <authorList>
            <person name="Amaro Gonzalez C."/>
        </authorList>
    </citation>
    <scope>NUCLEOTIDE SEQUENCE</scope>
</reference>
<accession>A0A0E9QVA4</accession>